<reference evidence="1 2" key="1">
    <citation type="submission" date="2013-02" db="EMBL/GenBank/DDBJ databases">
        <title>The Genome Sequence of Acinetobacter bereziniae NIPH 3.</title>
        <authorList>
            <consortium name="The Broad Institute Genome Sequencing Platform"/>
            <consortium name="The Broad Institute Genome Sequencing Center for Infectious Disease"/>
            <person name="Cerqueira G."/>
            <person name="Feldgarden M."/>
            <person name="Courvalin P."/>
            <person name="Perichon B."/>
            <person name="Grillot-Courvalin C."/>
            <person name="Clermont D."/>
            <person name="Rocha E."/>
            <person name="Yoon E.-J."/>
            <person name="Nemec A."/>
            <person name="Walker B."/>
            <person name="Young S.K."/>
            <person name="Zeng Q."/>
            <person name="Gargeya S."/>
            <person name="Fitzgerald M."/>
            <person name="Haas B."/>
            <person name="Abouelleil A."/>
            <person name="Alvarado L."/>
            <person name="Arachchi H.M."/>
            <person name="Berlin A.M."/>
            <person name="Chapman S.B."/>
            <person name="Dewar J."/>
            <person name="Goldberg J."/>
            <person name="Griggs A."/>
            <person name="Gujja S."/>
            <person name="Hansen M."/>
            <person name="Howarth C."/>
            <person name="Imamovic A."/>
            <person name="Larimer J."/>
            <person name="McCowan C."/>
            <person name="Murphy C."/>
            <person name="Neiman D."/>
            <person name="Pearson M."/>
            <person name="Priest M."/>
            <person name="Roberts A."/>
            <person name="Saif S."/>
            <person name="Shea T."/>
            <person name="Sisk P."/>
            <person name="Sykes S."/>
            <person name="Wortman J."/>
            <person name="Nusbaum C."/>
            <person name="Birren B."/>
        </authorList>
    </citation>
    <scope>NUCLEOTIDE SEQUENCE [LARGE SCALE GENOMIC DNA]</scope>
    <source>
        <strain evidence="1 2">NIPH 3</strain>
    </source>
</reference>
<dbReference type="EMBL" id="APPK01000045">
    <property type="protein sequence ID" value="ENV20964.1"/>
    <property type="molecule type" value="Genomic_DNA"/>
</dbReference>
<gene>
    <name evidence="1" type="ORF">F963_03095</name>
</gene>
<protein>
    <submittedName>
        <fullName evidence="1">Uncharacterized protein</fullName>
    </submittedName>
</protein>
<evidence type="ECO:0000313" key="2">
    <source>
        <dbReference type="Proteomes" id="UP000013270"/>
    </source>
</evidence>
<organism evidence="1 2">
    <name type="scientific">Acinetobacter bereziniae NIPH 3</name>
    <dbReference type="NCBI Taxonomy" id="1217651"/>
    <lineage>
        <taxon>Bacteria</taxon>
        <taxon>Pseudomonadati</taxon>
        <taxon>Pseudomonadota</taxon>
        <taxon>Gammaproteobacteria</taxon>
        <taxon>Moraxellales</taxon>
        <taxon>Moraxellaceae</taxon>
        <taxon>Acinetobacter</taxon>
    </lineage>
</organism>
<dbReference type="PATRIC" id="fig|1217651.3.peg.3057"/>
<dbReference type="AlphaFoldDB" id="N8YI55"/>
<dbReference type="Proteomes" id="UP000013270">
    <property type="component" value="Unassembled WGS sequence"/>
</dbReference>
<evidence type="ECO:0000313" key="1">
    <source>
        <dbReference type="EMBL" id="ENV20964.1"/>
    </source>
</evidence>
<sequence length="69" mass="8210">MNDELKLDRERTIKRLQEKFNISEDQIIRSEDVEASGQEYLTFDGPNAVKYWNDLKELCEKEFGPQETQ</sequence>
<dbReference type="HOGENOM" id="CLU_2766413_0_0_6"/>
<comment type="caution">
    <text evidence="1">The sequence shown here is derived from an EMBL/GenBank/DDBJ whole genome shotgun (WGS) entry which is preliminary data.</text>
</comment>
<dbReference type="RefSeq" id="WP_004831642.1">
    <property type="nucleotide sequence ID" value="NZ_KB849468.1"/>
</dbReference>
<accession>N8YI55</accession>
<name>N8YI55_ACIBZ</name>
<proteinExistence type="predicted"/>